<protein>
    <submittedName>
        <fullName evidence="1">Gag-pol protein</fullName>
    </submittedName>
</protein>
<dbReference type="eggNOG" id="KOG0017">
    <property type="taxonomic scope" value="Eukaryota"/>
</dbReference>
<dbReference type="Gramene" id="PGSC0003DMT400008441">
    <property type="protein sequence ID" value="PGSC0003DMT400008441"/>
    <property type="gene ID" value="PGSC0003DMG400003263"/>
</dbReference>
<dbReference type="EnsemblPlants" id="PGSC0003DMT400008441">
    <property type="protein sequence ID" value="PGSC0003DMT400008441"/>
    <property type="gene ID" value="PGSC0003DMG400003263"/>
</dbReference>
<keyword evidence="2" id="KW-1185">Reference proteome</keyword>
<dbReference type="HOGENOM" id="CLU_2610727_0_0_1"/>
<dbReference type="InterPro" id="IPR032567">
    <property type="entry name" value="RTL1-rel"/>
</dbReference>
<dbReference type="PaxDb" id="4113-PGSC0003DMT400008441"/>
<organism evidence="1 2">
    <name type="scientific">Solanum tuberosum</name>
    <name type="common">Potato</name>
    <dbReference type="NCBI Taxonomy" id="4113"/>
    <lineage>
        <taxon>Eukaryota</taxon>
        <taxon>Viridiplantae</taxon>
        <taxon>Streptophyta</taxon>
        <taxon>Embryophyta</taxon>
        <taxon>Tracheophyta</taxon>
        <taxon>Spermatophyta</taxon>
        <taxon>Magnoliopsida</taxon>
        <taxon>eudicotyledons</taxon>
        <taxon>Gunneridae</taxon>
        <taxon>Pentapetalae</taxon>
        <taxon>asterids</taxon>
        <taxon>lamiids</taxon>
        <taxon>Solanales</taxon>
        <taxon>Solanaceae</taxon>
        <taxon>Solanoideae</taxon>
        <taxon>Solaneae</taxon>
        <taxon>Solanum</taxon>
    </lineage>
</organism>
<dbReference type="OMA" id="CIYHIVQ"/>
<dbReference type="SUPFAM" id="SSF56672">
    <property type="entry name" value="DNA/RNA polymerases"/>
    <property type="match status" value="1"/>
</dbReference>
<dbReference type="InterPro" id="IPR043502">
    <property type="entry name" value="DNA/RNA_pol_sf"/>
</dbReference>
<evidence type="ECO:0000313" key="2">
    <source>
        <dbReference type="Proteomes" id="UP000011115"/>
    </source>
</evidence>
<dbReference type="PANTHER" id="PTHR15503:SF45">
    <property type="entry name" value="RNA-DIRECTED DNA POLYMERASE HOMOLOG"/>
    <property type="match status" value="1"/>
</dbReference>
<dbReference type="InParanoid" id="M0ZUK5"/>
<evidence type="ECO:0000313" key="1">
    <source>
        <dbReference type="EnsemblPlants" id="PGSC0003DMT400008441"/>
    </source>
</evidence>
<proteinExistence type="predicted"/>
<dbReference type="PANTHER" id="PTHR15503">
    <property type="entry name" value="LDOC1 RELATED"/>
    <property type="match status" value="1"/>
</dbReference>
<accession>M0ZUK5</accession>
<name>M0ZUK5_SOLTU</name>
<reference evidence="2" key="1">
    <citation type="journal article" date="2011" name="Nature">
        <title>Genome sequence and analysis of the tuber crop potato.</title>
        <authorList>
            <consortium name="The Potato Genome Sequencing Consortium"/>
        </authorList>
    </citation>
    <scope>NUCLEOTIDE SEQUENCE [LARGE SCALE GENOMIC DNA]</scope>
    <source>
        <strain evidence="2">cv. DM1-3 516 R44</strain>
    </source>
</reference>
<dbReference type="AlphaFoldDB" id="M0ZUK5"/>
<dbReference type="Gene3D" id="3.10.10.10">
    <property type="entry name" value="HIV Type 1 Reverse Transcriptase, subunit A, domain 1"/>
    <property type="match status" value="1"/>
</dbReference>
<dbReference type="Proteomes" id="UP000011115">
    <property type="component" value="Unassembled WGS sequence"/>
</dbReference>
<sequence>MIYKGCFYHLVRVRDVDFETPSLESVPIVNEFLEVFPEDLPGIPPEREIDFSIDLLPDTQPIFIPPYCMAPAELKELKVQWKDLLDKGFIQPSISP</sequence>
<reference evidence="1" key="2">
    <citation type="submission" date="2015-06" db="UniProtKB">
        <authorList>
            <consortium name="EnsemblPlants"/>
        </authorList>
    </citation>
    <scope>IDENTIFICATION</scope>
    <source>
        <strain evidence="1">DM1-3 516 R44</strain>
    </source>
</reference>